<sequence>MSFLQKYKNIIIIVIVISFIGGLFYAGYNSFSVGLSNHETIAKVGNEKIKARQYNRIVEQQERELRRLATEDFDDDGGSLLNYLKQRALQTLMFQSAMVQSAEKYGIHTPDFEIAYMIQTAPAFTNNGLFSKQAYVWTVRNQLMMTPAEFENQERRNMQMNKMANIIMSSYKSTPEELLFNYKTQYGTIKDYAKKKEDFIPTVAETKSLAAQDAFLIDFNSKNEIKSLIQE</sequence>
<organism evidence="6 7">
    <name type="scientific">Elusimicrobium minutum (strain Pei191)</name>
    <dbReference type="NCBI Taxonomy" id="445932"/>
    <lineage>
        <taxon>Bacteria</taxon>
        <taxon>Pseudomonadati</taxon>
        <taxon>Elusimicrobiota</taxon>
        <taxon>Elusimicrobia</taxon>
        <taxon>Elusimicrobiales</taxon>
        <taxon>Elusimicrobiaceae</taxon>
        <taxon>Elusimicrobium</taxon>
    </lineage>
</organism>
<dbReference type="InterPro" id="IPR027304">
    <property type="entry name" value="Trigger_fact/SurA_dom_sf"/>
</dbReference>
<keyword evidence="2" id="KW-1003">Cell membrane</keyword>
<evidence type="ECO:0000256" key="2">
    <source>
        <dbReference type="ARBA" id="ARBA00022475"/>
    </source>
</evidence>
<gene>
    <name evidence="6" type="ordered locus">Emin_0179</name>
</gene>
<protein>
    <recommendedName>
        <fullName evidence="8">Peptidylprolyl isomerase</fullName>
    </recommendedName>
</protein>
<dbReference type="PANTHER" id="PTHR47529">
    <property type="entry name" value="PEPTIDYL-PROLYL CIS-TRANS ISOMERASE D"/>
    <property type="match status" value="1"/>
</dbReference>
<dbReference type="HOGENOM" id="CLU_1198261_0_0_0"/>
<keyword evidence="3 5" id="KW-0472">Membrane</keyword>
<dbReference type="RefSeq" id="WP_012414358.1">
    <property type="nucleotide sequence ID" value="NC_010644.1"/>
</dbReference>
<evidence type="ECO:0000256" key="1">
    <source>
        <dbReference type="ARBA" id="ARBA00004236"/>
    </source>
</evidence>
<keyword evidence="4" id="KW-0143">Chaperone</keyword>
<evidence type="ECO:0000313" key="6">
    <source>
        <dbReference type="EMBL" id="ACC97743.1"/>
    </source>
</evidence>
<feature type="transmembrane region" description="Helical" evidence="5">
    <location>
        <begin position="7"/>
        <end position="28"/>
    </location>
</feature>
<name>B2KBQ6_ELUMP</name>
<reference evidence="6 7" key="1">
    <citation type="journal article" date="2009" name="Appl. Environ. Microbiol.">
        <title>Genomic analysis of 'Elusimicrobium minutum,' the first cultivated representative of the phylum 'Elusimicrobia' (formerly termite group 1).</title>
        <authorList>
            <person name="Herlemann D.P.R."/>
            <person name="Geissinger O."/>
            <person name="Ikeda-Ohtsubo W."/>
            <person name="Kunin V."/>
            <person name="Sun H."/>
            <person name="Lapidus A."/>
            <person name="Hugenholtz P."/>
            <person name="Brune A."/>
        </authorList>
    </citation>
    <scope>NUCLEOTIDE SEQUENCE [LARGE SCALE GENOMIC DNA]</scope>
    <source>
        <strain evidence="6 7">Pei191</strain>
    </source>
</reference>
<dbReference type="PANTHER" id="PTHR47529:SF1">
    <property type="entry name" value="PERIPLASMIC CHAPERONE PPID"/>
    <property type="match status" value="1"/>
</dbReference>
<comment type="subcellular location">
    <subcellularLocation>
        <location evidence="1">Cell membrane</location>
    </subcellularLocation>
</comment>
<accession>B2KBQ6</accession>
<dbReference type="Pfam" id="PF13624">
    <property type="entry name" value="SurA_N_3"/>
    <property type="match status" value="1"/>
</dbReference>
<dbReference type="Gene3D" id="1.10.4030.10">
    <property type="entry name" value="Porin chaperone SurA, peptide-binding domain"/>
    <property type="match status" value="1"/>
</dbReference>
<dbReference type="STRING" id="445932.Emin_0179"/>
<evidence type="ECO:0000256" key="5">
    <source>
        <dbReference type="SAM" id="Phobius"/>
    </source>
</evidence>
<keyword evidence="7" id="KW-1185">Reference proteome</keyword>
<dbReference type="AlphaFoldDB" id="B2KBQ6"/>
<dbReference type="GO" id="GO:0005886">
    <property type="term" value="C:plasma membrane"/>
    <property type="evidence" value="ECO:0007669"/>
    <property type="project" value="UniProtKB-SubCell"/>
</dbReference>
<dbReference type="Proteomes" id="UP000001029">
    <property type="component" value="Chromosome"/>
</dbReference>
<keyword evidence="5" id="KW-1133">Transmembrane helix</keyword>
<dbReference type="InterPro" id="IPR052029">
    <property type="entry name" value="PpiD_chaperone"/>
</dbReference>
<evidence type="ECO:0008006" key="8">
    <source>
        <dbReference type="Google" id="ProtNLM"/>
    </source>
</evidence>
<dbReference type="KEGG" id="emi:Emin_0179"/>
<evidence type="ECO:0000313" key="7">
    <source>
        <dbReference type="Proteomes" id="UP000001029"/>
    </source>
</evidence>
<dbReference type="OrthoDB" id="9812372at2"/>
<keyword evidence="5" id="KW-0812">Transmembrane</keyword>
<evidence type="ECO:0000256" key="4">
    <source>
        <dbReference type="ARBA" id="ARBA00023186"/>
    </source>
</evidence>
<dbReference type="EMBL" id="CP001055">
    <property type="protein sequence ID" value="ACC97743.1"/>
    <property type="molecule type" value="Genomic_DNA"/>
</dbReference>
<evidence type="ECO:0000256" key="3">
    <source>
        <dbReference type="ARBA" id="ARBA00023136"/>
    </source>
</evidence>
<proteinExistence type="predicted"/>
<dbReference type="SUPFAM" id="SSF109998">
    <property type="entry name" value="Triger factor/SurA peptide-binding domain-like"/>
    <property type="match status" value="1"/>
</dbReference>